<feature type="signal peptide" evidence="1">
    <location>
        <begin position="1"/>
        <end position="29"/>
    </location>
</feature>
<evidence type="ECO:0000256" key="1">
    <source>
        <dbReference type="SAM" id="SignalP"/>
    </source>
</evidence>
<evidence type="ECO:0000313" key="2">
    <source>
        <dbReference type="EMBL" id="KAG8230887.1"/>
    </source>
</evidence>
<feature type="chain" id="PRO_5035477238" description="Protein quiver" evidence="1">
    <location>
        <begin position="30"/>
        <end position="156"/>
    </location>
</feature>
<name>A0A8K0P2R5_LADFU</name>
<organism evidence="2 3">
    <name type="scientific">Ladona fulva</name>
    <name type="common">Scarce chaser dragonfly</name>
    <name type="synonym">Libellula fulva</name>
    <dbReference type="NCBI Taxonomy" id="123851"/>
    <lineage>
        <taxon>Eukaryota</taxon>
        <taxon>Metazoa</taxon>
        <taxon>Ecdysozoa</taxon>
        <taxon>Arthropoda</taxon>
        <taxon>Hexapoda</taxon>
        <taxon>Insecta</taxon>
        <taxon>Pterygota</taxon>
        <taxon>Palaeoptera</taxon>
        <taxon>Odonata</taxon>
        <taxon>Epiprocta</taxon>
        <taxon>Anisoptera</taxon>
        <taxon>Libelluloidea</taxon>
        <taxon>Libellulidae</taxon>
        <taxon>Ladona</taxon>
    </lineage>
</organism>
<protein>
    <recommendedName>
        <fullName evidence="4">Protein quiver</fullName>
    </recommendedName>
</protein>
<gene>
    <name evidence="2" type="ORF">J437_LFUL002918</name>
</gene>
<keyword evidence="1" id="KW-0732">Signal</keyword>
<reference evidence="2" key="1">
    <citation type="submission" date="2013-04" db="EMBL/GenBank/DDBJ databases">
        <authorList>
            <person name="Qu J."/>
            <person name="Murali S.C."/>
            <person name="Bandaranaike D."/>
            <person name="Bellair M."/>
            <person name="Blankenburg K."/>
            <person name="Chao H."/>
            <person name="Dinh H."/>
            <person name="Doddapaneni H."/>
            <person name="Downs B."/>
            <person name="Dugan-Rocha S."/>
            <person name="Elkadiri S."/>
            <person name="Gnanaolivu R.D."/>
            <person name="Hernandez B."/>
            <person name="Javaid M."/>
            <person name="Jayaseelan J.C."/>
            <person name="Lee S."/>
            <person name="Li M."/>
            <person name="Ming W."/>
            <person name="Munidasa M."/>
            <person name="Muniz J."/>
            <person name="Nguyen L."/>
            <person name="Ongeri F."/>
            <person name="Osuji N."/>
            <person name="Pu L.-L."/>
            <person name="Puazo M."/>
            <person name="Qu C."/>
            <person name="Quiroz J."/>
            <person name="Raj R."/>
            <person name="Weissenberger G."/>
            <person name="Xin Y."/>
            <person name="Zou X."/>
            <person name="Han Y."/>
            <person name="Richards S."/>
            <person name="Worley K."/>
            <person name="Muzny D."/>
            <person name="Gibbs R."/>
        </authorList>
    </citation>
    <scope>NUCLEOTIDE SEQUENCE</scope>
    <source>
        <strain evidence="2">Sampled in the wild</strain>
    </source>
</reference>
<proteinExistence type="predicted"/>
<dbReference type="Proteomes" id="UP000792457">
    <property type="component" value="Unassembled WGS sequence"/>
</dbReference>
<comment type="caution">
    <text evidence="2">The sequence shown here is derived from an EMBL/GenBank/DDBJ whole genome shotgun (WGS) entry which is preliminary data.</text>
</comment>
<evidence type="ECO:0000313" key="3">
    <source>
        <dbReference type="Proteomes" id="UP000792457"/>
    </source>
</evidence>
<accession>A0A8K0P2R5</accession>
<dbReference type="AlphaFoldDB" id="A0A8K0P2R5"/>
<dbReference type="EMBL" id="KZ308518">
    <property type="protein sequence ID" value="KAG8230887.1"/>
    <property type="molecule type" value="Genomic_DNA"/>
</dbReference>
<keyword evidence="3" id="KW-1185">Reference proteome</keyword>
<reference evidence="2" key="2">
    <citation type="submission" date="2017-10" db="EMBL/GenBank/DDBJ databases">
        <title>Ladona fulva Genome sequencing and assembly.</title>
        <authorList>
            <person name="Murali S."/>
            <person name="Richards S."/>
            <person name="Bandaranaike D."/>
            <person name="Bellair M."/>
            <person name="Blankenburg K."/>
            <person name="Chao H."/>
            <person name="Dinh H."/>
            <person name="Doddapaneni H."/>
            <person name="Dugan-Rocha S."/>
            <person name="Elkadiri S."/>
            <person name="Gnanaolivu R."/>
            <person name="Hernandez B."/>
            <person name="Skinner E."/>
            <person name="Javaid M."/>
            <person name="Lee S."/>
            <person name="Li M."/>
            <person name="Ming W."/>
            <person name="Munidasa M."/>
            <person name="Muniz J."/>
            <person name="Nguyen L."/>
            <person name="Hughes D."/>
            <person name="Osuji N."/>
            <person name="Pu L.-L."/>
            <person name="Puazo M."/>
            <person name="Qu C."/>
            <person name="Quiroz J."/>
            <person name="Raj R."/>
            <person name="Weissenberger G."/>
            <person name="Xin Y."/>
            <person name="Zou X."/>
            <person name="Han Y."/>
            <person name="Worley K."/>
            <person name="Muzny D."/>
            <person name="Gibbs R."/>
        </authorList>
    </citation>
    <scope>NUCLEOTIDE SEQUENCE</scope>
    <source>
        <strain evidence="2">Sampled in the wild</strain>
    </source>
</reference>
<evidence type="ECO:0008006" key="4">
    <source>
        <dbReference type="Google" id="ProtNLM"/>
    </source>
</evidence>
<dbReference type="OrthoDB" id="6415590at2759"/>
<sequence>MAGTSLPRLHPILLYVVILSGTLVSKGRAEIECYVCSFNPYEVLPHPRENYTIEPEWWQLDNDTCSWERFDPTRTRTTICDRGCEIVKMTDGNGELEMLYRNCLTRPEVTYEFVKSRNKMNEEEVFTCDSRLCNGSIIYEISLPIAYETPATQLSS</sequence>